<keyword evidence="2" id="KW-1185">Reference proteome</keyword>
<dbReference type="HOGENOM" id="CLU_2868408_0_0_1"/>
<accession>K5WKD5</accession>
<dbReference type="EMBL" id="JH930478">
    <property type="protein sequence ID" value="EKM50727.1"/>
    <property type="molecule type" value="Genomic_DNA"/>
</dbReference>
<dbReference type="AlphaFoldDB" id="K5WKD5"/>
<name>K5WKD5_PHACS</name>
<gene>
    <name evidence="1" type="ORF">PHACADRAFT_264180</name>
</gene>
<organism evidence="1 2">
    <name type="scientific">Phanerochaete carnosa (strain HHB-10118-sp)</name>
    <name type="common">White-rot fungus</name>
    <name type="synonym">Peniophora carnosa</name>
    <dbReference type="NCBI Taxonomy" id="650164"/>
    <lineage>
        <taxon>Eukaryota</taxon>
        <taxon>Fungi</taxon>
        <taxon>Dikarya</taxon>
        <taxon>Basidiomycota</taxon>
        <taxon>Agaricomycotina</taxon>
        <taxon>Agaricomycetes</taxon>
        <taxon>Polyporales</taxon>
        <taxon>Phanerochaetaceae</taxon>
        <taxon>Phanerochaete</taxon>
    </lineage>
</organism>
<protein>
    <submittedName>
        <fullName evidence="1">Uncharacterized protein</fullName>
    </submittedName>
</protein>
<dbReference type="RefSeq" id="XP_007400990.1">
    <property type="nucleotide sequence ID" value="XM_007400928.1"/>
</dbReference>
<reference evidence="1 2" key="1">
    <citation type="journal article" date="2012" name="BMC Genomics">
        <title>Comparative genomics of the white-rot fungi, Phanerochaete carnosa and P. chrysosporium, to elucidate the genetic basis of the distinct wood types they colonize.</title>
        <authorList>
            <person name="Suzuki H."/>
            <person name="MacDonald J."/>
            <person name="Syed K."/>
            <person name="Salamov A."/>
            <person name="Hori C."/>
            <person name="Aerts A."/>
            <person name="Henrissat B."/>
            <person name="Wiebenga A."/>
            <person name="vanKuyk P.A."/>
            <person name="Barry K."/>
            <person name="Lindquist E."/>
            <person name="LaButti K."/>
            <person name="Lapidus A."/>
            <person name="Lucas S."/>
            <person name="Coutinho P."/>
            <person name="Gong Y."/>
            <person name="Samejima M."/>
            <person name="Mahadevan R."/>
            <person name="Abou-Zaid M."/>
            <person name="de Vries R.P."/>
            <person name="Igarashi K."/>
            <person name="Yadav J.S."/>
            <person name="Grigoriev I.V."/>
            <person name="Master E.R."/>
        </authorList>
    </citation>
    <scope>NUCLEOTIDE SEQUENCE [LARGE SCALE GENOMIC DNA]</scope>
    <source>
        <strain evidence="1 2">HHB-10118-sp</strain>
    </source>
</reference>
<proteinExistence type="predicted"/>
<dbReference type="KEGG" id="pco:PHACADRAFT_264180"/>
<dbReference type="Proteomes" id="UP000008370">
    <property type="component" value="Unassembled WGS sequence"/>
</dbReference>
<evidence type="ECO:0000313" key="1">
    <source>
        <dbReference type="EMBL" id="EKM50727.1"/>
    </source>
</evidence>
<sequence>MLADVSATLRSLKAHSSYTTASISARDYDVVILRSHLPSTFALCSVVAVQHPLSDCPLHVTCSL</sequence>
<evidence type="ECO:0000313" key="2">
    <source>
        <dbReference type="Proteomes" id="UP000008370"/>
    </source>
</evidence>
<dbReference type="InParanoid" id="K5WKD5"/>
<dbReference type="GeneID" id="18918763"/>